<name>A0A0N9ID09_9PSEU</name>
<gene>
    <name evidence="1" type="ORF">AOZ06_44105</name>
</gene>
<evidence type="ECO:0000313" key="2">
    <source>
        <dbReference type="Proteomes" id="UP000063699"/>
    </source>
</evidence>
<dbReference type="RefSeq" id="WP_054294809.1">
    <property type="nucleotide sequence ID" value="NZ_CP012752.1"/>
</dbReference>
<evidence type="ECO:0000313" key="1">
    <source>
        <dbReference type="EMBL" id="ALG12918.1"/>
    </source>
</evidence>
<dbReference type="Proteomes" id="UP000063699">
    <property type="component" value="Chromosome"/>
</dbReference>
<accession>A0A0N9ID09</accession>
<reference evidence="1 2" key="1">
    <citation type="submission" date="2015-07" db="EMBL/GenBank/DDBJ databases">
        <title>Genome sequencing of Kibdelosporangium phytohabitans.</title>
        <authorList>
            <person name="Qin S."/>
            <person name="Xing K."/>
        </authorList>
    </citation>
    <scope>NUCLEOTIDE SEQUENCE [LARGE SCALE GENOMIC DNA]</scope>
    <source>
        <strain evidence="1 2">KLBMP1111</strain>
    </source>
</reference>
<sequence>MIRLAVALCAAGTLVAGCGIEPTGVFTDGDAPTGVAPGVTLFFLDQQGNLRPTVSETKRLGDVTQAVDLLLRLGDRNREDGLRSDLPAVGSLGPQVTVSDTVVTLLLPLARREVGPRGVDQVVCTALGVHRQSGDTRVTGAVVSFTDGTTIGPRTCPAS</sequence>
<protein>
    <recommendedName>
        <fullName evidence="3">GerMN domain-containing protein</fullName>
    </recommendedName>
</protein>
<evidence type="ECO:0008006" key="3">
    <source>
        <dbReference type="Google" id="ProtNLM"/>
    </source>
</evidence>
<organism evidence="1 2">
    <name type="scientific">Kibdelosporangium phytohabitans</name>
    <dbReference type="NCBI Taxonomy" id="860235"/>
    <lineage>
        <taxon>Bacteria</taxon>
        <taxon>Bacillati</taxon>
        <taxon>Actinomycetota</taxon>
        <taxon>Actinomycetes</taxon>
        <taxon>Pseudonocardiales</taxon>
        <taxon>Pseudonocardiaceae</taxon>
        <taxon>Kibdelosporangium</taxon>
    </lineage>
</organism>
<dbReference type="EMBL" id="CP012752">
    <property type="protein sequence ID" value="ALG12918.1"/>
    <property type="molecule type" value="Genomic_DNA"/>
</dbReference>
<keyword evidence="2" id="KW-1185">Reference proteome</keyword>
<dbReference type="STRING" id="860235.AOZ06_44105"/>
<dbReference type="OrthoDB" id="3626700at2"/>
<dbReference type="KEGG" id="kphy:AOZ06_44105"/>
<dbReference type="PROSITE" id="PS51257">
    <property type="entry name" value="PROKAR_LIPOPROTEIN"/>
    <property type="match status" value="1"/>
</dbReference>
<dbReference type="AlphaFoldDB" id="A0A0N9ID09"/>
<proteinExistence type="predicted"/>